<protein>
    <submittedName>
        <fullName evidence="2">Uncharacterized protein</fullName>
    </submittedName>
</protein>
<gene>
    <name evidence="2" type="ORF">MAM1_0252c08758</name>
</gene>
<dbReference type="Proteomes" id="UP000053815">
    <property type="component" value="Unassembled WGS sequence"/>
</dbReference>
<accession>A0A0C9MP42</accession>
<organism evidence="2">
    <name type="scientific">Mucor ambiguus</name>
    <dbReference type="NCBI Taxonomy" id="91626"/>
    <lineage>
        <taxon>Eukaryota</taxon>
        <taxon>Fungi</taxon>
        <taxon>Fungi incertae sedis</taxon>
        <taxon>Mucoromycota</taxon>
        <taxon>Mucoromycotina</taxon>
        <taxon>Mucoromycetes</taxon>
        <taxon>Mucorales</taxon>
        <taxon>Mucorineae</taxon>
        <taxon>Mucoraceae</taxon>
        <taxon>Mucor</taxon>
    </lineage>
</organism>
<dbReference type="OrthoDB" id="10629616at2759"/>
<evidence type="ECO:0000313" key="3">
    <source>
        <dbReference type="Proteomes" id="UP000053815"/>
    </source>
</evidence>
<name>A0A0C9MP42_9FUNG</name>
<evidence type="ECO:0000256" key="1">
    <source>
        <dbReference type="SAM" id="MobiDB-lite"/>
    </source>
</evidence>
<sequence length="347" mass="39083">MMDYDNHMRSGMILAGTILHNISFGYNRPTVMDLVNACAIMDAVSNTDRQHKMLGKLDRSRWFGARPAVRVNITEFSRKQSGFLVWLQSDVDDYSVYVNQLNQGNMKASQEAAISNGVNEEHITSNGSVNQDLEVAAEEHPNYAAYLGETYDENTIFDQMLSELETNIYPGPEFMEEWRRLVEPVDGAVSTDTVLPSNAQQPELSSITNFGIRFSEVAADNKQEVEQTRDEQCPAEKVVVFDEQSHLNNPECIAVDETQRVASSASSSTDGNDETYSDSHDNWTDENVEDSGLYMREYDRNGKSFSSWLFYGSDDDMEVFKSTSQPYTNKRSMAKFTASIKDVSSSK</sequence>
<reference evidence="2" key="1">
    <citation type="submission" date="2014-09" db="EMBL/GenBank/DDBJ databases">
        <title>Draft genome sequence of an oleaginous Mucoromycotina fungus Mucor ambiguus NBRC6742.</title>
        <authorList>
            <person name="Takeda I."/>
            <person name="Yamane N."/>
            <person name="Morita T."/>
            <person name="Tamano K."/>
            <person name="Machida M."/>
            <person name="Baker S."/>
            <person name="Koike H."/>
        </authorList>
    </citation>
    <scope>NUCLEOTIDE SEQUENCE</scope>
    <source>
        <strain evidence="2">NBRC 6742</strain>
    </source>
</reference>
<feature type="compositionally biased region" description="Polar residues" evidence="1">
    <location>
        <begin position="260"/>
        <end position="270"/>
    </location>
</feature>
<keyword evidence="3" id="KW-1185">Reference proteome</keyword>
<dbReference type="EMBL" id="DF836541">
    <property type="protein sequence ID" value="GAN09234.1"/>
    <property type="molecule type" value="Genomic_DNA"/>
</dbReference>
<proteinExistence type="predicted"/>
<dbReference type="AlphaFoldDB" id="A0A0C9MP42"/>
<feature type="region of interest" description="Disordered" evidence="1">
    <location>
        <begin position="256"/>
        <end position="286"/>
    </location>
</feature>
<evidence type="ECO:0000313" key="2">
    <source>
        <dbReference type="EMBL" id="GAN09234.1"/>
    </source>
</evidence>